<keyword evidence="1" id="KW-1133">Transmembrane helix</keyword>
<evidence type="ECO:0000313" key="3">
    <source>
        <dbReference type="Proteomes" id="UP000241818"/>
    </source>
</evidence>
<gene>
    <name evidence="2" type="ORF">M430DRAFT_36554</name>
</gene>
<dbReference type="RefSeq" id="XP_024718421.1">
    <property type="nucleotide sequence ID" value="XM_024866951.1"/>
</dbReference>
<organism evidence="2 3">
    <name type="scientific">Amorphotheca resinae ATCC 22711</name>
    <dbReference type="NCBI Taxonomy" id="857342"/>
    <lineage>
        <taxon>Eukaryota</taxon>
        <taxon>Fungi</taxon>
        <taxon>Dikarya</taxon>
        <taxon>Ascomycota</taxon>
        <taxon>Pezizomycotina</taxon>
        <taxon>Leotiomycetes</taxon>
        <taxon>Helotiales</taxon>
        <taxon>Amorphothecaceae</taxon>
        <taxon>Amorphotheca</taxon>
    </lineage>
</organism>
<dbReference type="AlphaFoldDB" id="A0A2T3AUX1"/>
<keyword evidence="3" id="KW-1185">Reference proteome</keyword>
<dbReference type="InParanoid" id="A0A2T3AUX1"/>
<reference evidence="2 3" key="1">
    <citation type="journal article" date="2018" name="New Phytol.">
        <title>Comparative genomics and transcriptomics depict ericoid mycorrhizal fungi as versatile saprotrophs and plant mutualists.</title>
        <authorList>
            <person name="Martino E."/>
            <person name="Morin E."/>
            <person name="Grelet G.A."/>
            <person name="Kuo A."/>
            <person name="Kohler A."/>
            <person name="Daghino S."/>
            <person name="Barry K.W."/>
            <person name="Cichocki N."/>
            <person name="Clum A."/>
            <person name="Dockter R.B."/>
            <person name="Hainaut M."/>
            <person name="Kuo R.C."/>
            <person name="LaButti K."/>
            <person name="Lindahl B.D."/>
            <person name="Lindquist E.A."/>
            <person name="Lipzen A."/>
            <person name="Khouja H.R."/>
            <person name="Magnuson J."/>
            <person name="Murat C."/>
            <person name="Ohm R.A."/>
            <person name="Singer S.W."/>
            <person name="Spatafora J.W."/>
            <person name="Wang M."/>
            <person name="Veneault-Fourrey C."/>
            <person name="Henrissat B."/>
            <person name="Grigoriev I.V."/>
            <person name="Martin F.M."/>
            <person name="Perotto S."/>
        </authorList>
    </citation>
    <scope>NUCLEOTIDE SEQUENCE [LARGE SCALE GENOMIC DNA]</scope>
    <source>
        <strain evidence="2 3">ATCC 22711</strain>
    </source>
</reference>
<keyword evidence="1" id="KW-0472">Membrane</keyword>
<evidence type="ECO:0000256" key="1">
    <source>
        <dbReference type="SAM" id="Phobius"/>
    </source>
</evidence>
<feature type="non-terminal residue" evidence="2">
    <location>
        <position position="87"/>
    </location>
</feature>
<keyword evidence="1" id="KW-0812">Transmembrane</keyword>
<evidence type="ECO:0000313" key="2">
    <source>
        <dbReference type="EMBL" id="PSS12423.1"/>
    </source>
</evidence>
<name>A0A2T3AUX1_AMORE</name>
<feature type="transmembrane region" description="Helical" evidence="1">
    <location>
        <begin position="28"/>
        <end position="50"/>
    </location>
</feature>
<dbReference type="EMBL" id="KZ679015">
    <property type="protein sequence ID" value="PSS12423.1"/>
    <property type="molecule type" value="Genomic_DNA"/>
</dbReference>
<dbReference type="GeneID" id="36575032"/>
<dbReference type="Proteomes" id="UP000241818">
    <property type="component" value="Unassembled WGS sequence"/>
</dbReference>
<accession>A0A2T3AUX1</accession>
<sequence length="87" mass="9652">MVASRLDNIWLFLILWRSLRSLRPLDAALSKLLVIFQIFLIAVFFVSLSISARGNLTTSVAASGPLSSKPAWPSEVLHLSFVCPFPH</sequence>
<protein>
    <submittedName>
        <fullName evidence="2">Uncharacterized protein</fullName>
    </submittedName>
</protein>
<proteinExistence type="predicted"/>